<evidence type="ECO:0000256" key="2">
    <source>
        <dbReference type="ARBA" id="ARBA00022737"/>
    </source>
</evidence>
<evidence type="ECO:0000313" key="6">
    <source>
        <dbReference type="EMBL" id="GAA4424744.1"/>
    </source>
</evidence>
<dbReference type="InterPro" id="IPR015919">
    <property type="entry name" value="Cadherin-like_sf"/>
</dbReference>
<keyword evidence="1 4" id="KW-0732">Signal</keyword>
<feature type="domain" description="Calx-beta" evidence="5">
    <location>
        <begin position="650"/>
        <end position="750"/>
    </location>
</feature>
<dbReference type="InterPro" id="IPR003644">
    <property type="entry name" value="Calx_beta"/>
</dbReference>
<dbReference type="Pfam" id="PF17963">
    <property type="entry name" value="Big_9"/>
    <property type="match status" value="1"/>
</dbReference>
<keyword evidence="2" id="KW-0677">Repeat</keyword>
<dbReference type="InterPro" id="IPR038081">
    <property type="entry name" value="CalX-like_sf"/>
</dbReference>
<keyword evidence="3" id="KW-0106">Calcium</keyword>
<evidence type="ECO:0000256" key="4">
    <source>
        <dbReference type="SAM" id="SignalP"/>
    </source>
</evidence>
<gene>
    <name evidence="6" type="ORF">GCM10023090_18670</name>
</gene>
<dbReference type="RefSeq" id="WP_345063804.1">
    <property type="nucleotide sequence ID" value="NZ_BAABEX010000013.1"/>
</dbReference>
<organism evidence="6 7">
    <name type="scientific">Acidovorax lacteus</name>
    <dbReference type="NCBI Taxonomy" id="1924988"/>
    <lineage>
        <taxon>Bacteria</taxon>
        <taxon>Pseudomonadati</taxon>
        <taxon>Pseudomonadota</taxon>
        <taxon>Betaproteobacteria</taxon>
        <taxon>Burkholderiales</taxon>
        <taxon>Comamonadaceae</taxon>
        <taxon>Acidovorax</taxon>
    </lineage>
</organism>
<dbReference type="SUPFAM" id="SSF49313">
    <property type="entry name" value="Cadherin-like"/>
    <property type="match status" value="3"/>
</dbReference>
<dbReference type="InterPro" id="IPR053784">
    <property type="entry name" value="Choice_anch_U_dom"/>
</dbReference>
<dbReference type="Pfam" id="PF05345">
    <property type="entry name" value="He_PIG"/>
    <property type="match status" value="5"/>
</dbReference>
<feature type="domain" description="Calx-beta" evidence="5">
    <location>
        <begin position="537"/>
        <end position="638"/>
    </location>
</feature>
<evidence type="ECO:0000313" key="7">
    <source>
        <dbReference type="Proteomes" id="UP001501788"/>
    </source>
</evidence>
<dbReference type="NCBIfam" id="NF041766">
    <property type="entry name" value="choice_anch_U"/>
    <property type="match status" value="1"/>
</dbReference>
<evidence type="ECO:0000259" key="5">
    <source>
        <dbReference type="SMART" id="SM00237"/>
    </source>
</evidence>
<feature type="domain" description="Calx-beta" evidence="5">
    <location>
        <begin position="426"/>
        <end position="524"/>
    </location>
</feature>
<name>A0ABP8LAA1_9BURK</name>
<dbReference type="Gene3D" id="2.60.40.10">
    <property type="entry name" value="Immunoglobulins"/>
    <property type="match status" value="6"/>
</dbReference>
<dbReference type="SMART" id="SM00237">
    <property type="entry name" value="Calx_beta"/>
    <property type="match status" value="4"/>
</dbReference>
<dbReference type="PANTHER" id="PTHR37494:SF1">
    <property type="entry name" value="STAPHYLOCOCCUS AUREUS SURFACE PROTEIN A"/>
    <property type="match status" value="1"/>
</dbReference>
<protein>
    <recommendedName>
        <fullName evidence="5">Calx-beta domain-containing protein</fullName>
    </recommendedName>
</protein>
<sequence>MLHFLGHPGRRLGRMAARLGAGLVLVLAAASPMQALAQHTSGECPPQTATVTAGGTVTIDISDCEVPGFGGIGRIDGGNSGPANMEDHGIATTRRGTGGAWLLDYSHNGSTGIGGTDVFELSDGSMSGIGDIQFTITINPSASPITVTPGTLPALTAGAAFSQTLSSSGGLAPYTYTLQSGVLPPGLTLTPGGVLSGTPTQRGAYSFSVRSTDATTPTAQFADKGYTGTVANPTLTLATPSGTAIQGVAFSQTLATTGGVAPYVYQLETGSFPSGISISSAGVVSGTTTDPAGNYPVTLRVTDSSTGPGVYFELESYTLTVSPPPSVSIAVSPASVSEDGATNLTFTVTRSLNLSSPTVVNITTSGTATAGTDYTGSVATVTIPAGATTATIVINPTVDGTVEPDETVTLTVAAGAGYTVGVPASATGTILNDDVPTATITVSPAAVAEDGAPNLVFTVTLSQAAFSATSVGFTIGGTATNGSDYTTIVTPLVIPAGNTTGTITVNPTADATIEADETVTLTLTAGAGYTVGVPNSATGTILNDDLPSLAINDVSANEGNAGTTSFTFTVSLSAPAGPGGVTFDIATANGTATAGVDYVAQSLTGQTIPPGSTTYTFTVQVNGDALNEPNETFFVNVTNVVNAVVIDGQGVGTIVNDDPLPSLSIDDVTVVEGNSGSVNAVFTVTLSAASGQTVTVNYATADGTATQPADYTATSGTLTFTPGQTTRTISVPVLGETVPESNETFFVNLSGAVNATIADNQGVGTIVNDDVPVTLSPTTLPGATVATAFSQTLTASGGTGPYSFAVTAGALPPGMVLASGGLLNGPPSAGGTFNFTVTATDSSGAPGPYSGSQAYALTVAPATVTLSPASLPGGTRTVAYNASVTASGGTTPYQYTVTAGALPGGLTLSTNGVITGTPTAVGTFNFSITATDASTGTGPYTGTRGYSITVADATPVAANSSHTVAYGSSNNTVPLSITGGTPTSLTLVTPPTRGSATVTGATLQYTPNAGYAGPDSLAYTASNGTGTSGTATVSLTVSSPTITATPGTADTATVGTAFSRTYTWGGGAAPYSGYQVLNLPAGLSVTATTGTTATVSGTPTAAGGFNLVLSATDSSTGTGPFSGGATFTLTVNAPTIAVAPATLPAAPAYTAYSQTLTATGGIAPHRFAVTAGALPPGLTLTGAGLLSGTVGAPGTYHFTVTATDSSAGPYTGSRAYTLTVAPSATYTGPSPTGGGDITASFTGGGAGCVFSTAQFIPLTGHPSSPPAGSAPAAVQFPQGLFDFSTTGCTPGSTLQFSITYPSALPPQAQYWKYGPRAANPAPHWYTIPATVAGAVVTFSITDGGLGDDDLSANGTVVDAGGPGFGPGGVTGVPVGPWLPAWLTLGVVGMAAWLRRRKAAGG</sequence>
<feature type="signal peptide" evidence="4">
    <location>
        <begin position="1"/>
        <end position="37"/>
    </location>
</feature>
<evidence type="ECO:0000256" key="1">
    <source>
        <dbReference type="ARBA" id="ARBA00022729"/>
    </source>
</evidence>
<dbReference type="InterPro" id="IPR013783">
    <property type="entry name" value="Ig-like_fold"/>
</dbReference>
<dbReference type="SUPFAM" id="SSF141072">
    <property type="entry name" value="CalX-like"/>
    <property type="match status" value="4"/>
</dbReference>
<dbReference type="Gene3D" id="2.60.40.3440">
    <property type="match status" value="1"/>
</dbReference>
<feature type="domain" description="Calx-beta" evidence="5">
    <location>
        <begin position="317"/>
        <end position="413"/>
    </location>
</feature>
<dbReference type="Proteomes" id="UP001501788">
    <property type="component" value="Unassembled WGS sequence"/>
</dbReference>
<dbReference type="PANTHER" id="PTHR37494">
    <property type="entry name" value="HEMAGGLUTININ"/>
    <property type="match status" value="1"/>
</dbReference>
<comment type="caution">
    <text evidence="6">The sequence shown here is derived from an EMBL/GenBank/DDBJ whole genome shotgun (WGS) entry which is preliminary data.</text>
</comment>
<dbReference type="Pfam" id="PF03160">
    <property type="entry name" value="Calx-beta"/>
    <property type="match status" value="3"/>
</dbReference>
<feature type="chain" id="PRO_5047440422" description="Calx-beta domain-containing protein" evidence="4">
    <location>
        <begin position="38"/>
        <end position="1401"/>
    </location>
</feature>
<accession>A0ABP8LAA1</accession>
<keyword evidence="7" id="KW-1185">Reference proteome</keyword>
<reference evidence="7" key="1">
    <citation type="journal article" date="2019" name="Int. J. Syst. Evol. Microbiol.">
        <title>The Global Catalogue of Microorganisms (GCM) 10K type strain sequencing project: providing services to taxonomists for standard genome sequencing and annotation.</title>
        <authorList>
            <consortium name="The Broad Institute Genomics Platform"/>
            <consortium name="The Broad Institute Genome Sequencing Center for Infectious Disease"/>
            <person name="Wu L."/>
            <person name="Ma J."/>
        </authorList>
    </citation>
    <scope>NUCLEOTIDE SEQUENCE [LARGE SCALE GENOMIC DNA]</scope>
    <source>
        <strain evidence="7">JCM 31890</strain>
    </source>
</reference>
<dbReference type="Gene3D" id="2.60.40.2030">
    <property type="match status" value="4"/>
</dbReference>
<evidence type="ECO:0000256" key="3">
    <source>
        <dbReference type="ARBA" id="ARBA00022837"/>
    </source>
</evidence>
<proteinExistence type="predicted"/>
<dbReference type="EMBL" id="BAABEX010000013">
    <property type="protein sequence ID" value="GAA4424744.1"/>
    <property type="molecule type" value="Genomic_DNA"/>
</dbReference>